<evidence type="ECO:0000313" key="11">
    <source>
        <dbReference type="Proteomes" id="UP000275078"/>
    </source>
</evidence>
<dbReference type="PANTHER" id="PTHR10589">
    <property type="entry name" value="UBIQUITIN CARBOXYL-TERMINAL HYDROLASE"/>
    <property type="match status" value="1"/>
</dbReference>
<dbReference type="PROSITE" id="PS52048">
    <property type="entry name" value="UCH_DOMAIN"/>
    <property type="match status" value="1"/>
</dbReference>
<dbReference type="STRING" id="1160509.A0A3N4HH70"/>
<organism evidence="10 11">
    <name type="scientific">Ascobolus immersus RN42</name>
    <dbReference type="NCBI Taxonomy" id="1160509"/>
    <lineage>
        <taxon>Eukaryota</taxon>
        <taxon>Fungi</taxon>
        <taxon>Dikarya</taxon>
        <taxon>Ascomycota</taxon>
        <taxon>Pezizomycotina</taxon>
        <taxon>Pezizomycetes</taxon>
        <taxon>Pezizales</taxon>
        <taxon>Ascobolaceae</taxon>
        <taxon>Ascobolus</taxon>
    </lineage>
</organism>
<dbReference type="OrthoDB" id="1924260at2759"/>
<accession>A0A3N4HH70</accession>
<keyword evidence="6 7" id="KW-0788">Thiol protease</keyword>
<feature type="active site" description="Proton donor" evidence="7">
    <location>
        <position position="300"/>
    </location>
</feature>
<dbReference type="GO" id="GO:0006511">
    <property type="term" value="P:ubiquitin-dependent protein catabolic process"/>
    <property type="evidence" value="ECO:0007669"/>
    <property type="project" value="UniProtKB-UniRule"/>
</dbReference>
<comment type="catalytic activity">
    <reaction evidence="1 7">
        <text>Thiol-dependent hydrolysis of ester, thioester, amide, peptide and isopeptide bonds formed by the C-terminal Gly of ubiquitin (a 76-residue protein attached to proteins as an intracellular targeting signal).</text>
        <dbReference type="EC" id="3.4.19.12"/>
    </reaction>
</comment>
<keyword evidence="5 7" id="KW-0378">Hydrolase</keyword>
<feature type="site" description="Important for enzyme activity" evidence="7">
    <location>
        <position position="315"/>
    </location>
</feature>
<sequence>MGPKGSKKPAGRGRGQAAAHGSPDSDAFSDTPPTRGRGATRGRGRGGKKKTATRKMSDIDDGLSDDREFCTDDEIEVAVPKTPKQKQKKIKVNMPDFNDPQNWKPFLRNPMPPDWAGWLSVESDPKLFSDMLRKYGVSGLEVQEVFSLDEYTLSAIRRPVYGIILLMKYDETEDVEEEIDELDNLWFANQIIHADNACATYALLNVVMNITSTQVNIGEHLDAFKWHTSDLPPPSRGLCLSSFDYIRNIHNQNGKRLEAVQSDIKLYRAAEAIEAEKTKRAKAGKSEEEPSDNHMEPAYHFVAYVPAFSCVWEMDGMKRFPKRVGELEGDEDWIGKILPVLAKQAEKAVENEVTVLCVVADEYISARRSLYNNAAVIACVDARLDKLNKNWRNSVAGWDRCIDGEDLLIGAQYAINRLPPLEERIANMSYQPALNFRKKLVEDQAKFKNTVQQAARDREEAEEYGSRKRHNYMPFITEVLSGMVEEGIFEETILEIDEGLHNQSLPGEIPDNDADWTDISEDESDEENDDVRFERGDSEDKPLHSDAMDED</sequence>
<evidence type="ECO:0000256" key="8">
    <source>
        <dbReference type="SAM" id="MobiDB-lite"/>
    </source>
</evidence>
<dbReference type="GO" id="GO:0016579">
    <property type="term" value="P:protein deubiquitination"/>
    <property type="evidence" value="ECO:0007669"/>
    <property type="project" value="TreeGrafter"/>
</dbReference>
<proteinExistence type="inferred from homology"/>
<dbReference type="GO" id="GO:0004843">
    <property type="term" value="F:cysteine-type deubiquitinase activity"/>
    <property type="evidence" value="ECO:0007669"/>
    <property type="project" value="UniProtKB-UniRule"/>
</dbReference>
<dbReference type="PANTHER" id="PTHR10589:SF29">
    <property type="entry name" value="UBIQUITIN CARBOXYL-TERMINAL HYDROLASE"/>
    <property type="match status" value="1"/>
</dbReference>
<evidence type="ECO:0000256" key="2">
    <source>
        <dbReference type="ARBA" id="ARBA00012759"/>
    </source>
</evidence>
<dbReference type="Pfam" id="PF01088">
    <property type="entry name" value="Peptidase_C12"/>
    <property type="match status" value="1"/>
</dbReference>
<feature type="compositionally biased region" description="Basic and acidic residues" evidence="8">
    <location>
        <begin position="530"/>
        <end position="551"/>
    </location>
</feature>
<evidence type="ECO:0000256" key="7">
    <source>
        <dbReference type="PROSITE-ProRule" id="PRU01393"/>
    </source>
</evidence>
<evidence type="ECO:0000256" key="3">
    <source>
        <dbReference type="ARBA" id="ARBA00022670"/>
    </source>
</evidence>
<evidence type="ECO:0000259" key="9">
    <source>
        <dbReference type="PROSITE" id="PS52048"/>
    </source>
</evidence>
<protein>
    <recommendedName>
        <fullName evidence="2 7">ubiquitinyl hydrolase 1</fullName>
        <ecNumber evidence="2 7">3.4.19.12</ecNumber>
    </recommendedName>
</protein>
<dbReference type="InterPro" id="IPR036959">
    <property type="entry name" value="Peptidase_C12_UCH_sf"/>
</dbReference>
<keyword evidence="4 7" id="KW-0833">Ubl conjugation pathway</keyword>
<evidence type="ECO:0000256" key="5">
    <source>
        <dbReference type="ARBA" id="ARBA00022801"/>
    </source>
</evidence>
<dbReference type="Gene3D" id="3.40.532.10">
    <property type="entry name" value="Peptidase C12, ubiquitin carboxyl-terminal hydrolase"/>
    <property type="match status" value="1"/>
</dbReference>
<keyword evidence="11" id="KW-1185">Reference proteome</keyword>
<evidence type="ECO:0000256" key="1">
    <source>
        <dbReference type="ARBA" id="ARBA00000707"/>
    </source>
</evidence>
<feature type="domain" description="UCH catalytic" evidence="9">
    <location>
        <begin position="117"/>
        <end position="360"/>
    </location>
</feature>
<feature type="compositionally biased region" description="Basic residues" evidence="8">
    <location>
        <begin position="38"/>
        <end position="53"/>
    </location>
</feature>
<feature type="region of interest" description="Disordered" evidence="8">
    <location>
        <begin position="502"/>
        <end position="551"/>
    </location>
</feature>
<dbReference type="GO" id="GO:0005737">
    <property type="term" value="C:cytoplasm"/>
    <property type="evidence" value="ECO:0007669"/>
    <property type="project" value="TreeGrafter"/>
</dbReference>
<dbReference type="EC" id="3.4.19.12" evidence="2 7"/>
<keyword evidence="3 7" id="KW-0645">Protease</keyword>
<feature type="active site" description="Nucleophile" evidence="7">
    <location>
        <position position="198"/>
    </location>
</feature>
<feature type="region of interest" description="Disordered" evidence="8">
    <location>
        <begin position="1"/>
        <end position="67"/>
    </location>
</feature>
<dbReference type="SUPFAM" id="SSF54001">
    <property type="entry name" value="Cysteine proteinases"/>
    <property type="match status" value="1"/>
</dbReference>
<dbReference type="EMBL" id="ML119843">
    <property type="protein sequence ID" value="RPA72857.1"/>
    <property type="molecule type" value="Genomic_DNA"/>
</dbReference>
<name>A0A3N4HH70_ASCIM</name>
<comment type="similarity">
    <text evidence="7">Belongs to the peptidase C12 family.</text>
</comment>
<evidence type="ECO:0000256" key="4">
    <source>
        <dbReference type="ARBA" id="ARBA00022786"/>
    </source>
</evidence>
<dbReference type="AlphaFoldDB" id="A0A3N4HH70"/>
<evidence type="ECO:0000313" key="10">
    <source>
        <dbReference type="EMBL" id="RPA72857.1"/>
    </source>
</evidence>
<evidence type="ECO:0000256" key="6">
    <source>
        <dbReference type="ARBA" id="ARBA00022807"/>
    </source>
</evidence>
<feature type="compositionally biased region" description="Acidic residues" evidence="8">
    <location>
        <begin position="510"/>
        <end position="529"/>
    </location>
</feature>
<feature type="compositionally biased region" description="Basic residues" evidence="8">
    <location>
        <begin position="1"/>
        <end position="11"/>
    </location>
</feature>
<dbReference type="InterPro" id="IPR001578">
    <property type="entry name" value="Peptidase_C12_UCH"/>
</dbReference>
<gene>
    <name evidence="10" type="ORF">BJ508DRAFT_419264</name>
</gene>
<reference evidence="10 11" key="1">
    <citation type="journal article" date="2018" name="Nat. Ecol. Evol.">
        <title>Pezizomycetes genomes reveal the molecular basis of ectomycorrhizal truffle lifestyle.</title>
        <authorList>
            <person name="Murat C."/>
            <person name="Payen T."/>
            <person name="Noel B."/>
            <person name="Kuo A."/>
            <person name="Morin E."/>
            <person name="Chen J."/>
            <person name="Kohler A."/>
            <person name="Krizsan K."/>
            <person name="Balestrini R."/>
            <person name="Da Silva C."/>
            <person name="Montanini B."/>
            <person name="Hainaut M."/>
            <person name="Levati E."/>
            <person name="Barry K.W."/>
            <person name="Belfiori B."/>
            <person name="Cichocki N."/>
            <person name="Clum A."/>
            <person name="Dockter R.B."/>
            <person name="Fauchery L."/>
            <person name="Guy J."/>
            <person name="Iotti M."/>
            <person name="Le Tacon F."/>
            <person name="Lindquist E.A."/>
            <person name="Lipzen A."/>
            <person name="Malagnac F."/>
            <person name="Mello A."/>
            <person name="Molinier V."/>
            <person name="Miyauchi S."/>
            <person name="Poulain J."/>
            <person name="Riccioni C."/>
            <person name="Rubini A."/>
            <person name="Sitrit Y."/>
            <person name="Splivallo R."/>
            <person name="Traeger S."/>
            <person name="Wang M."/>
            <person name="Zifcakova L."/>
            <person name="Wipf D."/>
            <person name="Zambonelli A."/>
            <person name="Paolocci F."/>
            <person name="Nowrousian M."/>
            <person name="Ottonello S."/>
            <person name="Baldrian P."/>
            <person name="Spatafora J.W."/>
            <person name="Henrissat B."/>
            <person name="Nagy L.G."/>
            <person name="Aury J.M."/>
            <person name="Wincker P."/>
            <person name="Grigoriev I.V."/>
            <person name="Bonfante P."/>
            <person name="Martin F.M."/>
        </authorList>
    </citation>
    <scope>NUCLEOTIDE SEQUENCE [LARGE SCALE GENOMIC DNA]</scope>
    <source>
        <strain evidence="10 11">RN42</strain>
    </source>
</reference>
<feature type="site" description="Transition state stabilizer" evidence="7">
    <location>
        <position position="190"/>
    </location>
</feature>
<dbReference type="Proteomes" id="UP000275078">
    <property type="component" value="Unassembled WGS sequence"/>
</dbReference>
<dbReference type="InterPro" id="IPR038765">
    <property type="entry name" value="Papain-like_cys_pep_sf"/>
</dbReference>